<evidence type="ECO:0000256" key="13">
    <source>
        <dbReference type="PROSITE-ProRule" id="PRU00042"/>
    </source>
</evidence>
<dbReference type="GO" id="GO:0005634">
    <property type="term" value="C:nucleus"/>
    <property type="evidence" value="ECO:0007669"/>
    <property type="project" value="UniProtKB-SubCell"/>
</dbReference>
<gene>
    <name evidence="15" type="ORF">PHYEVI_LOCUS7708</name>
</gene>
<dbReference type="AlphaFoldDB" id="A0A9N9XQT5"/>
<sequence length="447" mass="52300">MDPSSVEDLSENCRICLERVVRLDQVKSKQLLYLKEGISTDGAAMCSSCADKSRKLVDFKAEALKNFNFLKNYRRNSGVMSPVDIVKLEADNVCLFCLNPSDKSRFKDCTLEIIEKYMPEITLSSIPHPFICGTCEEDLKQLVNFFGSCQDSGNKIGENIEIFEKTEAQIKMETDLSMVKEENCVNIKQEVDCYFEEIEALSPHPDIKIEMEEDEETEEATESIPQETPSKTFSCPYCSYRNHRRSNLASHLLVHEKSAGGSPMFSCDACRFSSKWRSSLLTHKLLHKASDELDMFECHNCGYRTKYKKHLRRHMKLHRVEMFYCPLCPYKTKKSERLKAHKCKPDDGKVDSKFERKYELEEGNGEAKVKEKAEEYQPDPVYELFTKIVQVDKWYYTCNVCQYQTVKIYRIKDHVMRHRKERNQKCHICDYTAKYKRTVREHIKNRH</sequence>
<accession>A0A9N9XQT5</accession>
<comment type="similarity">
    <text evidence="3">Belongs to the hunchback C2H2-type zinc-finger protein family.</text>
</comment>
<keyword evidence="7" id="KW-0479">Metal-binding</keyword>
<keyword evidence="8" id="KW-0677">Repeat</keyword>
<evidence type="ECO:0000256" key="8">
    <source>
        <dbReference type="ARBA" id="ARBA00022737"/>
    </source>
</evidence>
<protein>
    <recommendedName>
        <fullName evidence="4">Protein hunchback</fullName>
    </recommendedName>
</protein>
<dbReference type="Proteomes" id="UP001153712">
    <property type="component" value="Chromosome 4"/>
</dbReference>
<keyword evidence="11" id="KW-0238">DNA-binding</keyword>
<organism evidence="15 16">
    <name type="scientific">Phyllotreta striolata</name>
    <name type="common">Striped flea beetle</name>
    <name type="synonym">Crioceris striolata</name>
    <dbReference type="NCBI Taxonomy" id="444603"/>
    <lineage>
        <taxon>Eukaryota</taxon>
        <taxon>Metazoa</taxon>
        <taxon>Ecdysozoa</taxon>
        <taxon>Arthropoda</taxon>
        <taxon>Hexapoda</taxon>
        <taxon>Insecta</taxon>
        <taxon>Pterygota</taxon>
        <taxon>Neoptera</taxon>
        <taxon>Endopterygota</taxon>
        <taxon>Coleoptera</taxon>
        <taxon>Polyphaga</taxon>
        <taxon>Cucujiformia</taxon>
        <taxon>Chrysomeloidea</taxon>
        <taxon>Chrysomelidae</taxon>
        <taxon>Galerucinae</taxon>
        <taxon>Alticini</taxon>
        <taxon>Phyllotreta</taxon>
    </lineage>
</organism>
<keyword evidence="6" id="KW-0302">Gap protein</keyword>
<evidence type="ECO:0000256" key="10">
    <source>
        <dbReference type="ARBA" id="ARBA00022833"/>
    </source>
</evidence>
<name>A0A9N9XQT5_PHYSR</name>
<dbReference type="SUPFAM" id="SSF57667">
    <property type="entry name" value="beta-beta-alpha zinc fingers"/>
    <property type="match status" value="2"/>
</dbReference>
<evidence type="ECO:0000256" key="3">
    <source>
        <dbReference type="ARBA" id="ARBA00007746"/>
    </source>
</evidence>
<evidence type="ECO:0000256" key="4">
    <source>
        <dbReference type="ARBA" id="ARBA00013638"/>
    </source>
</evidence>
<keyword evidence="5" id="KW-0217">Developmental protein</keyword>
<keyword evidence="12" id="KW-0539">Nucleus</keyword>
<dbReference type="EMBL" id="OU900097">
    <property type="protein sequence ID" value="CAG9861366.1"/>
    <property type="molecule type" value="Genomic_DNA"/>
</dbReference>
<evidence type="ECO:0000256" key="11">
    <source>
        <dbReference type="ARBA" id="ARBA00023125"/>
    </source>
</evidence>
<evidence type="ECO:0000256" key="7">
    <source>
        <dbReference type="ARBA" id="ARBA00022723"/>
    </source>
</evidence>
<feature type="domain" description="C2H2-type" evidence="14">
    <location>
        <begin position="233"/>
        <end position="260"/>
    </location>
</feature>
<dbReference type="Gene3D" id="3.30.160.60">
    <property type="entry name" value="Classic Zinc Finger"/>
    <property type="match status" value="3"/>
</dbReference>
<dbReference type="GO" id="GO:0035282">
    <property type="term" value="P:segmentation"/>
    <property type="evidence" value="ECO:0007669"/>
    <property type="project" value="UniProtKB-KW"/>
</dbReference>
<keyword evidence="16" id="KW-1185">Reference proteome</keyword>
<dbReference type="InterPro" id="IPR012934">
    <property type="entry name" value="Znf_AD"/>
</dbReference>
<dbReference type="SMART" id="SM00868">
    <property type="entry name" value="zf-AD"/>
    <property type="match status" value="3"/>
</dbReference>
<evidence type="ECO:0000256" key="12">
    <source>
        <dbReference type="ARBA" id="ARBA00023242"/>
    </source>
</evidence>
<dbReference type="PANTHER" id="PTHR24392">
    <property type="entry name" value="ZINC FINGER PROTEIN"/>
    <property type="match status" value="1"/>
</dbReference>
<evidence type="ECO:0000256" key="5">
    <source>
        <dbReference type="ARBA" id="ARBA00022473"/>
    </source>
</evidence>
<dbReference type="SMART" id="SM00355">
    <property type="entry name" value="ZnF_C2H2"/>
    <property type="match status" value="6"/>
</dbReference>
<dbReference type="GO" id="GO:0008270">
    <property type="term" value="F:zinc ion binding"/>
    <property type="evidence" value="ECO:0007669"/>
    <property type="project" value="UniProtKB-KW"/>
</dbReference>
<dbReference type="PANTHER" id="PTHR24392:SF49">
    <property type="entry name" value="PROTEIN HUNCHBACK"/>
    <property type="match status" value="1"/>
</dbReference>
<keyword evidence="9 13" id="KW-0863">Zinc-finger</keyword>
<dbReference type="PROSITE" id="PS50157">
    <property type="entry name" value="ZINC_FINGER_C2H2_2"/>
    <property type="match status" value="2"/>
</dbReference>
<keyword evidence="10" id="KW-0862">Zinc</keyword>
<comment type="subcellular location">
    <subcellularLocation>
        <location evidence="2">Nucleus</location>
    </subcellularLocation>
</comment>
<dbReference type="InterPro" id="IPR036236">
    <property type="entry name" value="Znf_C2H2_sf"/>
</dbReference>
<feature type="domain" description="C2H2-type" evidence="14">
    <location>
        <begin position="296"/>
        <end position="323"/>
    </location>
</feature>
<evidence type="ECO:0000256" key="2">
    <source>
        <dbReference type="ARBA" id="ARBA00004123"/>
    </source>
</evidence>
<dbReference type="InterPro" id="IPR013087">
    <property type="entry name" value="Znf_C2H2_type"/>
</dbReference>
<evidence type="ECO:0000256" key="1">
    <source>
        <dbReference type="ARBA" id="ARBA00003983"/>
    </source>
</evidence>
<evidence type="ECO:0000259" key="14">
    <source>
        <dbReference type="PROSITE" id="PS50157"/>
    </source>
</evidence>
<reference evidence="15" key="1">
    <citation type="submission" date="2022-01" db="EMBL/GenBank/DDBJ databases">
        <authorList>
            <person name="King R."/>
        </authorList>
    </citation>
    <scope>NUCLEOTIDE SEQUENCE</scope>
</reference>
<proteinExistence type="inferred from homology"/>
<dbReference type="OrthoDB" id="6778466at2759"/>
<evidence type="ECO:0000313" key="16">
    <source>
        <dbReference type="Proteomes" id="UP001153712"/>
    </source>
</evidence>
<evidence type="ECO:0000256" key="6">
    <source>
        <dbReference type="ARBA" id="ARBA00022492"/>
    </source>
</evidence>
<comment type="function">
    <text evidence="1">Gap class segmentation protein that controls development of head structures.</text>
</comment>
<evidence type="ECO:0000313" key="15">
    <source>
        <dbReference type="EMBL" id="CAG9861366.1"/>
    </source>
</evidence>
<evidence type="ECO:0000256" key="9">
    <source>
        <dbReference type="ARBA" id="ARBA00022771"/>
    </source>
</evidence>
<dbReference type="GO" id="GO:0003677">
    <property type="term" value="F:DNA binding"/>
    <property type="evidence" value="ECO:0007669"/>
    <property type="project" value="UniProtKB-KW"/>
</dbReference>